<sequence length="97" mass="11259">MENYLKENKVNWMQWKLRMPLVLFLLGLMAGIYQSFPKLFLIPNSYLISSIQYLGGIALLIWLFEKIGLNDKKVHFSVGILLIAAGFLIDFIFVGYR</sequence>
<feature type="transmembrane region" description="Helical" evidence="1">
    <location>
        <begin position="21"/>
        <end position="40"/>
    </location>
</feature>
<keyword evidence="1" id="KW-0812">Transmembrane</keyword>
<gene>
    <name evidence="2" type="ORF">E2636_02970</name>
</gene>
<reference evidence="2 3" key="1">
    <citation type="submission" date="2019-03" db="EMBL/GenBank/DDBJ databases">
        <title>Complete genome sequence of Paenisporosarcina antarctica CGMCC 1.6503T.</title>
        <authorList>
            <person name="Rong J.-C."/>
            <person name="Chi N.-Y."/>
            <person name="Zhang Q.-F."/>
        </authorList>
    </citation>
    <scope>NUCLEOTIDE SEQUENCE [LARGE SCALE GENOMIC DNA]</scope>
    <source>
        <strain evidence="2 3">CGMCC 1.6503</strain>
    </source>
</reference>
<evidence type="ECO:0000313" key="2">
    <source>
        <dbReference type="EMBL" id="QBP40174.1"/>
    </source>
</evidence>
<protein>
    <submittedName>
        <fullName evidence="2">Uncharacterized protein</fullName>
    </submittedName>
</protein>
<dbReference type="OrthoDB" id="2941030at2"/>
<accession>A0A4P6ZVK5</accession>
<keyword evidence="1" id="KW-1133">Transmembrane helix</keyword>
<dbReference type="EMBL" id="CP038015">
    <property type="protein sequence ID" value="QBP40174.1"/>
    <property type="molecule type" value="Genomic_DNA"/>
</dbReference>
<keyword evidence="1" id="KW-0472">Membrane</keyword>
<feature type="transmembrane region" description="Helical" evidence="1">
    <location>
        <begin position="46"/>
        <end position="64"/>
    </location>
</feature>
<dbReference type="KEGG" id="panc:E2636_02970"/>
<evidence type="ECO:0000313" key="3">
    <source>
        <dbReference type="Proteomes" id="UP000294292"/>
    </source>
</evidence>
<keyword evidence="3" id="KW-1185">Reference proteome</keyword>
<dbReference type="AlphaFoldDB" id="A0A4P6ZVK5"/>
<dbReference type="RefSeq" id="WP_134208870.1">
    <property type="nucleotide sequence ID" value="NZ_CP038015.1"/>
</dbReference>
<dbReference type="Proteomes" id="UP000294292">
    <property type="component" value="Chromosome"/>
</dbReference>
<feature type="transmembrane region" description="Helical" evidence="1">
    <location>
        <begin position="76"/>
        <end position="96"/>
    </location>
</feature>
<evidence type="ECO:0000256" key="1">
    <source>
        <dbReference type="SAM" id="Phobius"/>
    </source>
</evidence>
<organism evidence="2 3">
    <name type="scientific">Paenisporosarcina antarctica</name>
    <dbReference type="NCBI Taxonomy" id="417367"/>
    <lineage>
        <taxon>Bacteria</taxon>
        <taxon>Bacillati</taxon>
        <taxon>Bacillota</taxon>
        <taxon>Bacilli</taxon>
        <taxon>Bacillales</taxon>
        <taxon>Caryophanaceae</taxon>
        <taxon>Paenisporosarcina</taxon>
    </lineage>
</organism>
<proteinExistence type="predicted"/>
<name>A0A4P6ZVK5_9BACL</name>